<name>A0AAW2X1V5_9LAMI</name>
<organism evidence="1">
    <name type="scientific">Sesamum latifolium</name>
    <dbReference type="NCBI Taxonomy" id="2727402"/>
    <lineage>
        <taxon>Eukaryota</taxon>
        <taxon>Viridiplantae</taxon>
        <taxon>Streptophyta</taxon>
        <taxon>Embryophyta</taxon>
        <taxon>Tracheophyta</taxon>
        <taxon>Spermatophyta</taxon>
        <taxon>Magnoliopsida</taxon>
        <taxon>eudicotyledons</taxon>
        <taxon>Gunneridae</taxon>
        <taxon>Pentapetalae</taxon>
        <taxon>asterids</taxon>
        <taxon>lamiids</taxon>
        <taxon>Lamiales</taxon>
        <taxon>Pedaliaceae</taxon>
        <taxon>Sesamum</taxon>
    </lineage>
</organism>
<comment type="caution">
    <text evidence="1">The sequence shown here is derived from an EMBL/GenBank/DDBJ whole genome shotgun (WGS) entry which is preliminary data.</text>
</comment>
<protein>
    <submittedName>
        <fullName evidence="1">Uncharacterized protein</fullName>
    </submittedName>
</protein>
<dbReference type="AlphaFoldDB" id="A0AAW2X1V5"/>
<sequence>MPRFYDSHNKGPCGRYAVPFSSHEIPKMFCLTSSHDPEDSKRIMLFGVRPDPSIKSYLNCRPPRLVRQGNIERIPLFITIVHLASIPNVPRLVRPHLGSGSFLITLLYGWPEKIKTPF</sequence>
<accession>A0AAW2X1V5</accession>
<evidence type="ECO:0000313" key="1">
    <source>
        <dbReference type="EMBL" id="KAL0448042.1"/>
    </source>
</evidence>
<reference evidence="1" key="1">
    <citation type="submission" date="2020-06" db="EMBL/GenBank/DDBJ databases">
        <authorList>
            <person name="Li T."/>
            <person name="Hu X."/>
            <person name="Zhang T."/>
            <person name="Song X."/>
            <person name="Zhang H."/>
            <person name="Dai N."/>
            <person name="Sheng W."/>
            <person name="Hou X."/>
            <person name="Wei L."/>
        </authorList>
    </citation>
    <scope>NUCLEOTIDE SEQUENCE</scope>
    <source>
        <strain evidence="1">KEN1</strain>
        <tissue evidence="1">Leaf</tissue>
    </source>
</reference>
<dbReference type="EMBL" id="JACGWN010000006">
    <property type="protein sequence ID" value="KAL0448042.1"/>
    <property type="molecule type" value="Genomic_DNA"/>
</dbReference>
<reference evidence="1" key="2">
    <citation type="journal article" date="2024" name="Plant">
        <title>Genomic evolution and insights into agronomic trait innovations of Sesamum species.</title>
        <authorList>
            <person name="Miao H."/>
            <person name="Wang L."/>
            <person name="Qu L."/>
            <person name="Liu H."/>
            <person name="Sun Y."/>
            <person name="Le M."/>
            <person name="Wang Q."/>
            <person name="Wei S."/>
            <person name="Zheng Y."/>
            <person name="Lin W."/>
            <person name="Duan Y."/>
            <person name="Cao H."/>
            <person name="Xiong S."/>
            <person name="Wang X."/>
            <person name="Wei L."/>
            <person name="Li C."/>
            <person name="Ma Q."/>
            <person name="Ju M."/>
            <person name="Zhao R."/>
            <person name="Li G."/>
            <person name="Mu C."/>
            <person name="Tian Q."/>
            <person name="Mei H."/>
            <person name="Zhang T."/>
            <person name="Gao T."/>
            <person name="Zhang H."/>
        </authorList>
    </citation>
    <scope>NUCLEOTIDE SEQUENCE</scope>
    <source>
        <strain evidence="1">KEN1</strain>
    </source>
</reference>
<proteinExistence type="predicted"/>
<gene>
    <name evidence="1" type="ORF">Slati_1932100</name>
</gene>